<keyword evidence="3" id="KW-1185">Reference proteome</keyword>
<proteinExistence type="predicted"/>
<dbReference type="Gene3D" id="2.40.160.20">
    <property type="match status" value="1"/>
</dbReference>
<comment type="caution">
    <text evidence="2">The sequence shown here is derived from an EMBL/GenBank/DDBJ whole genome shotgun (WGS) entry which is preliminary data.</text>
</comment>
<sequence>MQPVNPRLEVGNMLKLKTIFFLLFIAQVGFSQTRYYLYGLGVGLNGMKGDIQSWNMLPSAGILKTLRPTVHGEVGIQLNTAFDLRIRASIGMLSGDANVKQLPNIRPSDPTTFNSVLTDVNFLGDYNFLDFTNRKDSKVGFTPYFVGGLGYYFESGEAATKFKSSSPTLNYGMGIKWKVNRLSLVRIEGLAKKTFNDKLDGIEIPKTGTDQYLTLSISYVYYIPVNICPALD</sequence>
<dbReference type="Proteomes" id="UP000282832">
    <property type="component" value="Unassembled WGS sequence"/>
</dbReference>
<dbReference type="EMBL" id="SACY01000003">
    <property type="protein sequence ID" value="RVU24840.1"/>
    <property type="molecule type" value="Genomic_DNA"/>
</dbReference>
<evidence type="ECO:0000259" key="1">
    <source>
        <dbReference type="Pfam" id="PF19573"/>
    </source>
</evidence>
<reference evidence="2 3" key="1">
    <citation type="submission" date="2019-01" db="EMBL/GenBank/DDBJ databases">
        <authorList>
            <person name="Chen W.-M."/>
        </authorList>
    </citation>
    <scope>NUCLEOTIDE SEQUENCE [LARGE SCALE GENOMIC DNA]</scope>
    <source>
        <strain evidence="2 3">FSY-15</strain>
    </source>
</reference>
<dbReference type="AlphaFoldDB" id="A0A437PRI3"/>
<dbReference type="RefSeq" id="WP_127803932.1">
    <property type="nucleotide sequence ID" value="NZ_SACY01000003.1"/>
</dbReference>
<gene>
    <name evidence="2" type="ORF">EOJ36_07475</name>
</gene>
<protein>
    <recommendedName>
        <fullName evidence="1">DUF6089 domain-containing protein</fullName>
    </recommendedName>
</protein>
<accession>A0A437PRI3</accession>
<evidence type="ECO:0000313" key="3">
    <source>
        <dbReference type="Proteomes" id="UP000282832"/>
    </source>
</evidence>
<dbReference type="OrthoDB" id="654178at2"/>
<dbReference type="Pfam" id="PF19573">
    <property type="entry name" value="DUF6089"/>
    <property type="match status" value="1"/>
</dbReference>
<name>A0A437PRI3_9BACT</name>
<feature type="domain" description="DUF6089" evidence="1">
    <location>
        <begin position="109"/>
        <end position="206"/>
    </location>
</feature>
<dbReference type="InterPro" id="IPR045743">
    <property type="entry name" value="DUF6089"/>
</dbReference>
<organism evidence="2 3">
    <name type="scientific">Sandaracinomonas limnophila</name>
    <dbReference type="NCBI Taxonomy" id="1862386"/>
    <lineage>
        <taxon>Bacteria</taxon>
        <taxon>Pseudomonadati</taxon>
        <taxon>Bacteroidota</taxon>
        <taxon>Cytophagia</taxon>
        <taxon>Cytophagales</taxon>
        <taxon>Flectobacillaceae</taxon>
        <taxon>Sandaracinomonas</taxon>
    </lineage>
</organism>
<evidence type="ECO:0000313" key="2">
    <source>
        <dbReference type="EMBL" id="RVU24840.1"/>
    </source>
</evidence>